<evidence type="ECO:0000313" key="1">
    <source>
        <dbReference type="EMBL" id="PSK93031.1"/>
    </source>
</evidence>
<organism evidence="1 2">
    <name type="scientific">Haloactinopolyspora alba</name>
    <dbReference type="NCBI Taxonomy" id="648780"/>
    <lineage>
        <taxon>Bacteria</taxon>
        <taxon>Bacillati</taxon>
        <taxon>Actinomycetota</taxon>
        <taxon>Actinomycetes</taxon>
        <taxon>Jiangellales</taxon>
        <taxon>Jiangellaceae</taxon>
        <taxon>Haloactinopolyspora</taxon>
    </lineage>
</organism>
<dbReference type="SUPFAM" id="SSF49785">
    <property type="entry name" value="Galactose-binding domain-like"/>
    <property type="match status" value="1"/>
</dbReference>
<dbReference type="SUPFAM" id="SSF88713">
    <property type="entry name" value="Glycoside hydrolase/deacetylase"/>
    <property type="match status" value="1"/>
</dbReference>
<dbReference type="EMBL" id="PYGE01000031">
    <property type="protein sequence ID" value="PSK93031.1"/>
    <property type="molecule type" value="Genomic_DNA"/>
</dbReference>
<dbReference type="Gene3D" id="2.60.120.260">
    <property type="entry name" value="Galactose-binding domain-like"/>
    <property type="match status" value="1"/>
</dbReference>
<keyword evidence="2" id="KW-1185">Reference proteome</keyword>
<reference evidence="1 2" key="1">
    <citation type="submission" date="2018-03" db="EMBL/GenBank/DDBJ databases">
        <title>Genomic Encyclopedia of Archaeal and Bacterial Type Strains, Phase II (KMG-II): from individual species to whole genera.</title>
        <authorList>
            <person name="Goeker M."/>
        </authorList>
    </citation>
    <scope>NUCLEOTIDE SEQUENCE [LARGE SCALE GENOMIC DNA]</scope>
    <source>
        <strain evidence="1 2">DSM 45211</strain>
    </source>
</reference>
<dbReference type="InterPro" id="IPR011330">
    <property type="entry name" value="Glyco_hydro/deAcase_b/a-brl"/>
</dbReference>
<dbReference type="Gene3D" id="3.20.20.370">
    <property type="entry name" value="Glycoside hydrolase/deacetylase"/>
    <property type="match status" value="1"/>
</dbReference>
<accession>A0A2P8D764</accession>
<dbReference type="AlphaFoldDB" id="A0A2P8D764"/>
<dbReference type="RefSeq" id="WP_211300116.1">
    <property type="nucleotide sequence ID" value="NZ_PYGE01000031.1"/>
</dbReference>
<sequence>GKPKMDALGLTATTYIIADRVDSDPDTVTSADLADAVASGWEIGGHAYSGVVHGASYEGVTTAEAQADMAELRDWLATNYPDPGGHYNLAYPHGRYGATADGNSVESLTRKAGFRSGRTILASVGSATHLQVAGVPEVMPYRIHAASSISELSGDQLNPDNLVAAGGMLDKTASNDAAWMNLVFHQIVDDQITTNLHPNPGFETDTSDWFVSAATLERSTVQAHDGAASGLVTPDASGTVTVSLFNSVAPAVTVGMDYTVAVWLYAPNGVDGVELRAMWLDDARAFLSSDTIQVGTLPAGEWVEGRVTASAPASAAFLNPGVLIGGTPAASDLLYIDDMRAGPGDQAPINSNAEFVSDVAGWAATAGGTLAWSSTAGGSAEVTPSGSVTPIEMGQSGIAATEGRAYHIEATGFVDVLSPRSVPTSVVFWWYDAQGNPISSDQSAQIELGPAVQTFSFTATAPAGAATMGVRIRMDDTPASDEILYVTYFRVSTPAVTATTQISKSDFDMVMDAIASRSLKVRTLRDALDRHVASITPTIDGPWLKSVTRPFLNRPIRIATAGEVAQPARGGVFDVVGRSLPVAVTDLRGSRSYNLSVYRDSIQDAREFDFILAAGDVMLLQIPPDYPEPDVPTGYFFIGDTSKHRVGVHSGLRRFVLPLTEVAPPAPQIVANTMTWNGLIEEFGSWADVVASFDSWADVLDYIATPAAVIIP</sequence>
<evidence type="ECO:0008006" key="3">
    <source>
        <dbReference type="Google" id="ProtNLM"/>
    </source>
</evidence>
<feature type="non-terminal residue" evidence="1">
    <location>
        <position position="1"/>
    </location>
</feature>
<proteinExistence type="predicted"/>
<gene>
    <name evidence="1" type="ORF">CLV30_13158</name>
</gene>
<dbReference type="GO" id="GO:0005975">
    <property type="term" value="P:carbohydrate metabolic process"/>
    <property type="evidence" value="ECO:0007669"/>
    <property type="project" value="InterPro"/>
</dbReference>
<comment type="caution">
    <text evidence="1">The sequence shown here is derived from an EMBL/GenBank/DDBJ whole genome shotgun (WGS) entry which is preliminary data.</text>
</comment>
<name>A0A2P8D764_9ACTN</name>
<evidence type="ECO:0000313" key="2">
    <source>
        <dbReference type="Proteomes" id="UP000243528"/>
    </source>
</evidence>
<dbReference type="Proteomes" id="UP000243528">
    <property type="component" value="Unassembled WGS sequence"/>
</dbReference>
<dbReference type="InterPro" id="IPR008979">
    <property type="entry name" value="Galactose-bd-like_sf"/>
</dbReference>
<protein>
    <recommendedName>
        <fullName evidence="3">Polysaccharide deacetylase</fullName>
    </recommendedName>
</protein>